<accession>A0A1Y6LZE1</accession>
<name>A0A1Y6LZE1_ZYMTR</name>
<proteinExistence type="predicted"/>
<dbReference type="EMBL" id="LT882688">
    <property type="protein sequence ID" value="SMY29764.1"/>
    <property type="molecule type" value="Genomic_DNA"/>
</dbReference>
<sequence length="151" mass="16737">MEELFPPGEITGIEDSLAPTVKRPRGYNTPQFLSNLFGILRKPGEESYPKQIISEQLHITMKPSQIQALFSAIMLFSLPALAAKKNCGGCPICQGDVCHYTDPNGQPACKQLSTTPFRVKVTPGDRCYDRGFFWECHCNEPDADIHCNASC</sequence>
<evidence type="ECO:0000313" key="2">
    <source>
        <dbReference type="Proteomes" id="UP000215453"/>
    </source>
</evidence>
<dbReference type="AlphaFoldDB" id="A0A1Y6LZE1"/>
<reference evidence="1 2" key="1">
    <citation type="submission" date="2016-10" db="EMBL/GenBank/DDBJ databases">
        <authorList>
            <person name="Varghese N."/>
        </authorList>
    </citation>
    <scope>NUCLEOTIDE SEQUENCE [LARGE SCALE GENOMIC DNA]</scope>
</reference>
<dbReference type="Proteomes" id="UP000215453">
    <property type="component" value="Chromosome 13"/>
</dbReference>
<gene>
    <name evidence="1" type="ORF">ZT1A5_G11213</name>
</gene>
<protein>
    <submittedName>
        <fullName evidence="1">Uncharacterized protein</fullName>
    </submittedName>
</protein>
<evidence type="ECO:0000313" key="1">
    <source>
        <dbReference type="EMBL" id="SMY29764.1"/>
    </source>
</evidence>
<organism evidence="1 2">
    <name type="scientific">Zymoseptoria tritici ST99CH_1A5</name>
    <dbReference type="NCBI Taxonomy" id="1276529"/>
    <lineage>
        <taxon>Eukaryota</taxon>
        <taxon>Fungi</taxon>
        <taxon>Dikarya</taxon>
        <taxon>Ascomycota</taxon>
        <taxon>Pezizomycotina</taxon>
        <taxon>Dothideomycetes</taxon>
        <taxon>Dothideomycetidae</taxon>
        <taxon>Mycosphaerellales</taxon>
        <taxon>Mycosphaerellaceae</taxon>
        <taxon>Zymoseptoria</taxon>
    </lineage>
</organism>